<evidence type="ECO:0000313" key="1">
    <source>
        <dbReference type="EMBL" id="ARK07827.1"/>
    </source>
</evidence>
<organism evidence="1 2">
    <name type="scientific">Aeromonas phage phiA8-29</name>
    <dbReference type="NCBI Taxonomy" id="1978922"/>
    <lineage>
        <taxon>Viruses</taxon>
        <taxon>Duplodnaviria</taxon>
        <taxon>Heunggongvirae</taxon>
        <taxon>Uroviricota</taxon>
        <taxon>Caudoviricetes</taxon>
        <taxon>Pantevenvirales</taxon>
        <taxon>Ackermannviridae</taxon>
        <taxon>Tedavirus</taxon>
        <taxon>Tedavirus A829</taxon>
    </lineage>
</organism>
<sequence length="287" mass="31927">MELNHYTLSQLLTAYAADSTIVVRVEPGYTVEFVKQKGLQVKTVVAELGAVTPPSQHADVVKRLYKMRFKSQLSTSGVIYRFGASISDTEVLVTVMKGVAIQLTDTTSPCVSLDLSKKTEAPVVAINVGEPRPAANEDHDKDEVRSYTLNHIILPYEAMYLQTTFSLKFDFSRVKAHAGVEKCGFICTPNMDRIISDLSYLKTSASPELCQVFDNIKNLNFIQGVAYDDDIAVYLATKDDTTIRVTVIKEAELDEAHAQIPEPVKVVKDEPKTMKEVAISWLRKIFS</sequence>
<gene>
    <name evidence="1" type="ORF">phiA829_007</name>
</gene>
<reference evidence="1 2" key="1">
    <citation type="submission" date="2017-04" db="EMBL/GenBank/DDBJ databases">
        <title>Complete genome sequence and characterization of temperature-dependent bacteriophage phiA8-29 infecting Aeromonas.</title>
        <authorList>
            <person name="He Y."/>
            <person name="Yang H."/>
        </authorList>
    </citation>
    <scope>NUCLEOTIDE SEQUENCE [LARGE SCALE GENOMIC DNA]</scope>
</reference>
<dbReference type="EMBL" id="KY914485">
    <property type="protein sequence ID" value="ARK07827.1"/>
    <property type="molecule type" value="Genomic_DNA"/>
</dbReference>
<accession>A0A1W6DXU0</accession>
<protein>
    <submittedName>
        <fullName evidence="1">Uncharacterized protein</fullName>
    </submittedName>
</protein>
<keyword evidence="2" id="KW-1185">Reference proteome</keyword>
<evidence type="ECO:0000313" key="2">
    <source>
        <dbReference type="Proteomes" id="UP000221506"/>
    </source>
</evidence>
<name>A0A1W6DXU0_9CAUD</name>
<proteinExistence type="predicted"/>
<dbReference type="Proteomes" id="UP000221506">
    <property type="component" value="Segment"/>
</dbReference>